<dbReference type="RefSeq" id="WP_145710922.1">
    <property type="nucleotide sequence ID" value="NZ_BAAAFY010000001.1"/>
</dbReference>
<dbReference type="Pfam" id="PF02782">
    <property type="entry name" value="FGGY_C"/>
    <property type="match status" value="1"/>
</dbReference>
<dbReference type="PANTHER" id="PTHR43095">
    <property type="entry name" value="SUGAR KINASE"/>
    <property type="match status" value="1"/>
</dbReference>
<dbReference type="GO" id="GO:0005975">
    <property type="term" value="P:carbohydrate metabolic process"/>
    <property type="evidence" value="ECO:0007669"/>
    <property type="project" value="InterPro"/>
</dbReference>
<sequence length="487" mass="52354">MSSPLIYMIGADIGTGSTKVMALLPDGRTGAVFQQGYDTVYPQPGYGEQDPESILQAVKAGIRQVVAEMGQMPAGIAFSSAMHSILALDAAHRPLTPLIIWADNRSQDIADALRGTAEGRILYEQTAVPMHPMLPLFKIAWLRREQRNIFEQAACFAGIKEYILHRLTGRYVTDHSIAGATGLFDIHTRYWSPRALAIAGITAAQLPEPVPTHTVLHPLPAIAAALGINADTPLIAGASDGCLAQLGSQALDPGHATLTIATSGALRMAAREPVTDARQRLFNYILDAEHFVTGGPVNNGGVVLKWFVQDFLQRQGATDLDTALQAALAIPPGAEGVVCLPYLLGERAPVWDPHAKGAFIGIQPQHTAMHFMRAMLEGVAFGLLSIAEALQETAGPIRKISVSGGFTASPGWIQLMADIFQQPMHLHQQNDASATGAAMMGYAALGISYAAEGQAAEEVFVPTDHGREVYARHYRLYGRLYERLKDL</sequence>
<dbReference type="InterPro" id="IPR018484">
    <property type="entry name" value="FGGY_N"/>
</dbReference>
<evidence type="ECO:0000313" key="8">
    <source>
        <dbReference type="Proteomes" id="UP000316778"/>
    </source>
</evidence>
<gene>
    <name evidence="7" type="ORF">LX66_1168</name>
</gene>
<dbReference type="PROSITE" id="PS00445">
    <property type="entry name" value="FGGY_KINASES_2"/>
    <property type="match status" value="1"/>
</dbReference>
<dbReference type="PROSITE" id="PS00933">
    <property type="entry name" value="FGGY_KINASES_1"/>
    <property type="match status" value="1"/>
</dbReference>
<comment type="similarity">
    <text evidence="1 4">Belongs to the FGGY kinase family.</text>
</comment>
<keyword evidence="8" id="KW-1185">Reference proteome</keyword>
<dbReference type="OrthoDB" id="9805576at2"/>
<dbReference type="CDD" id="cd07770">
    <property type="entry name" value="ASKHA_NBD_FGGY_GntK"/>
    <property type="match status" value="1"/>
</dbReference>
<protein>
    <submittedName>
        <fullName evidence="7">Gluconate kinase (FGGY family)</fullName>
    </submittedName>
</protein>
<reference evidence="7 8" key="1">
    <citation type="journal article" date="2013" name="Stand. Genomic Sci.">
        <title>Genomic Encyclopedia of Type Strains, Phase I: The one thousand microbial genomes (KMG-I) project.</title>
        <authorList>
            <person name="Kyrpides N.C."/>
            <person name="Woyke T."/>
            <person name="Eisen J.A."/>
            <person name="Garrity G."/>
            <person name="Lilburn T.G."/>
            <person name="Beck B.J."/>
            <person name="Whitman W.B."/>
            <person name="Hugenholtz P."/>
            <person name="Klenk H.P."/>
        </authorList>
    </citation>
    <scope>NUCLEOTIDE SEQUENCE [LARGE SCALE GENOMIC DNA]</scope>
    <source>
        <strain evidence="7 8">DSM 13484</strain>
    </source>
</reference>
<keyword evidence="2 4" id="KW-0808">Transferase</keyword>
<dbReference type="InterPro" id="IPR050406">
    <property type="entry name" value="FGGY_Carb_Kinase"/>
</dbReference>
<proteinExistence type="inferred from homology"/>
<feature type="domain" description="Carbohydrate kinase FGGY N-terminal" evidence="5">
    <location>
        <begin position="7"/>
        <end position="247"/>
    </location>
</feature>
<keyword evidence="3 4" id="KW-0418">Kinase</keyword>
<evidence type="ECO:0000259" key="5">
    <source>
        <dbReference type="Pfam" id="PF00370"/>
    </source>
</evidence>
<dbReference type="InterPro" id="IPR000577">
    <property type="entry name" value="Carb_kinase_FGGY"/>
</dbReference>
<evidence type="ECO:0000256" key="1">
    <source>
        <dbReference type="ARBA" id="ARBA00009156"/>
    </source>
</evidence>
<feature type="domain" description="Carbohydrate kinase FGGY C-terminal" evidence="6">
    <location>
        <begin position="262"/>
        <end position="444"/>
    </location>
</feature>
<dbReference type="GO" id="GO:0016773">
    <property type="term" value="F:phosphotransferase activity, alcohol group as acceptor"/>
    <property type="evidence" value="ECO:0007669"/>
    <property type="project" value="InterPro"/>
</dbReference>
<evidence type="ECO:0000256" key="4">
    <source>
        <dbReference type="RuleBase" id="RU003733"/>
    </source>
</evidence>
<dbReference type="Gene3D" id="3.30.420.40">
    <property type="match status" value="2"/>
</dbReference>
<dbReference type="Proteomes" id="UP000316778">
    <property type="component" value="Unassembled WGS sequence"/>
</dbReference>
<dbReference type="InterPro" id="IPR018483">
    <property type="entry name" value="Carb_kinase_FGGY_CS"/>
</dbReference>
<dbReference type="EMBL" id="VLLG01000002">
    <property type="protein sequence ID" value="TWI91788.1"/>
    <property type="molecule type" value="Genomic_DNA"/>
</dbReference>
<dbReference type="AlphaFoldDB" id="A0A562TET7"/>
<accession>A0A562TET7</accession>
<evidence type="ECO:0000256" key="2">
    <source>
        <dbReference type="ARBA" id="ARBA00022679"/>
    </source>
</evidence>
<name>A0A562TET7_CHIJA</name>
<dbReference type="InterPro" id="IPR018485">
    <property type="entry name" value="FGGY_C"/>
</dbReference>
<dbReference type="Pfam" id="PF00370">
    <property type="entry name" value="FGGY_N"/>
    <property type="match status" value="1"/>
</dbReference>
<dbReference type="PANTHER" id="PTHR43095:SF2">
    <property type="entry name" value="GLUCONOKINASE"/>
    <property type="match status" value="1"/>
</dbReference>
<evidence type="ECO:0000313" key="7">
    <source>
        <dbReference type="EMBL" id="TWI91788.1"/>
    </source>
</evidence>
<dbReference type="InterPro" id="IPR043129">
    <property type="entry name" value="ATPase_NBD"/>
</dbReference>
<evidence type="ECO:0000256" key="3">
    <source>
        <dbReference type="ARBA" id="ARBA00022777"/>
    </source>
</evidence>
<evidence type="ECO:0000259" key="6">
    <source>
        <dbReference type="Pfam" id="PF02782"/>
    </source>
</evidence>
<comment type="caution">
    <text evidence="7">The sequence shown here is derived from an EMBL/GenBank/DDBJ whole genome shotgun (WGS) entry which is preliminary data.</text>
</comment>
<dbReference type="GO" id="GO:0016301">
    <property type="term" value="F:kinase activity"/>
    <property type="evidence" value="ECO:0007669"/>
    <property type="project" value="UniProtKB-KW"/>
</dbReference>
<dbReference type="SUPFAM" id="SSF53067">
    <property type="entry name" value="Actin-like ATPase domain"/>
    <property type="match status" value="2"/>
</dbReference>
<organism evidence="7 8">
    <name type="scientific">Chitinophaga japonensis</name>
    <name type="common">Flexibacter japonensis</name>
    <dbReference type="NCBI Taxonomy" id="104662"/>
    <lineage>
        <taxon>Bacteria</taxon>
        <taxon>Pseudomonadati</taxon>
        <taxon>Bacteroidota</taxon>
        <taxon>Chitinophagia</taxon>
        <taxon>Chitinophagales</taxon>
        <taxon>Chitinophagaceae</taxon>
        <taxon>Chitinophaga</taxon>
    </lineage>
</organism>
<dbReference type="PIRSF" id="PIRSF000538">
    <property type="entry name" value="GlpK"/>
    <property type="match status" value="1"/>
</dbReference>